<protein>
    <submittedName>
        <fullName evidence="1">Uncharacterized protein</fullName>
    </submittedName>
</protein>
<evidence type="ECO:0000313" key="1">
    <source>
        <dbReference type="EMBL" id="WWQ67783.1"/>
    </source>
</evidence>
<evidence type="ECO:0000313" key="2">
    <source>
        <dbReference type="Proteomes" id="UP001432251"/>
    </source>
</evidence>
<proteinExistence type="predicted"/>
<accession>A0ACD5APR0</accession>
<dbReference type="EMBL" id="CP146022">
    <property type="protein sequence ID" value="WWQ67783.1"/>
    <property type="molecule type" value="Genomic_DNA"/>
</dbReference>
<dbReference type="Proteomes" id="UP001432251">
    <property type="component" value="Chromosome"/>
</dbReference>
<organism evidence="1 2">
    <name type="scientific">Streptomyces citrinus</name>
    <dbReference type="NCBI Taxonomy" id="3118173"/>
    <lineage>
        <taxon>Bacteria</taxon>
        <taxon>Bacillati</taxon>
        <taxon>Actinomycetota</taxon>
        <taxon>Actinomycetes</taxon>
        <taxon>Kitasatosporales</taxon>
        <taxon>Streptomycetaceae</taxon>
        <taxon>Streptomyces</taxon>
    </lineage>
</organism>
<keyword evidence="2" id="KW-1185">Reference proteome</keyword>
<reference evidence="1" key="1">
    <citation type="journal article" date="2025" name="Int. J. Syst. Evol. Microbiol.">
        <title>Streptomyces citrinus sp. nov., with yellow diffusible pigment.</title>
        <authorList>
            <person name="He Y."/>
            <person name="Yang E."/>
            <person name="Xu J."/>
            <person name="Sun Y."/>
            <person name="Sun L."/>
        </authorList>
    </citation>
    <scope>NUCLEOTIDE SEQUENCE</scope>
    <source>
        <strain evidence="1">Q6</strain>
    </source>
</reference>
<name>A0ACD5APR0_9ACTN</name>
<gene>
    <name evidence="1" type="ORF">V2W30_33610</name>
</gene>
<sequence length="1145" mass="123113">MALDVKFVLDDTVGGPPSQPLRPDANGRYRMPAVRLTPHGGPVRVESLRCRVEADADGAAPVAEWRTQVADAWQAVAPDGQRLALPTDIHAWPVAHPAGAADGIVRLVCDVAYAPVPETPHATAEFAAAGLTPADAVQHAHARVTLAFARPALAMPAAPPPPTAVPDTDRYLGHAAIDFGTSNSTVTLYDALIHTSQPFSASQVQRLRTGILTRVLAAPCPPVVAGEWESVLALTAAELDGTLATTARGDRAAAIAGHLGSATDSDGLFRFCLLLEQRLPDCSRTLRHELAQRLYRCYDDAFSDPPLEAMRLFRVDLGDGSHEVPSRIEVLGTDPLAVRLGDPEGLPAPRTATSTGTLSGILGQQPLAAYRGLKLRLGDSRPLTDLPGTPPPTPDDLIQAGLGFLVDRADRYIRAHAGGSLGSGTLDDVALTYPTVATPDVRRALYSLVSEGLGISRVSMHFDEAVAAVMFFVMRDFGGDLNVGVEAFRARSRPHPAEAATWVQNIFILDIGGGTTDMALVTLTLRDTTPAAVLERPDADRLGRHYTLVPTVSGSSGHTRLGGDLLTLTVFHWLKASLADRLIARRPDAYRTALQTERAPYLDDSGTYLAGRLARDVHADDADVRAVARRLVEAVVPTHWKDAPGSEQEQRRWHFEQLWKLADQAKIHLGGSDQSGPQPPSPTVFGEQELSGVLGSLGHGDLVETVGAEGPLSFELDAATFGRLIRGHLANVVDLATGMLTQRLTQQQSNEPLDRIVLTGKTSAMPMVREALVQGLGRDGKLDWDPATIEVERAYAKTATSIGAAWAEHVRQTAFDPEGSVPALEQGRTVVQVDVDNLFFALPCAFMHGLQLGAGDLPLFHANEELYHLVHTEGVPPVLAVRSAEPARLTETVSVVRVREGNQGNITWGQFKCPEIGKQLPDMPPGSVLDPAIWPHLINIRFEVAADLDVFGYLSYGTPHYVVPSGGEPYVDVWSRLRKAGLLKDDQPPAVLPFSLYVGRTIAGSAQAAEGTDPVFTGGALFDQTFHDTADDPGPGRAGLLSRHLPLPQGNGEWEFSVAAEGEDGEQVITVGRLPSPPAAPGMRTRYRATLDEAGLLRVHAAELPYWPARDLLHVQREPGRVLRHRMTVQDKNRDEQDDPFAGLQ</sequence>